<dbReference type="InterPro" id="IPR029069">
    <property type="entry name" value="HotDog_dom_sf"/>
</dbReference>
<organism evidence="1 2">
    <name type="scientific">Hypericibacter terrae</name>
    <dbReference type="NCBI Taxonomy" id="2602015"/>
    <lineage>
        <taxon>Bacteria</taxon>
        <taxon>Pseudomonadati</taxon>
        <taxon>Pseudomonadota</taxon>
        <taxon>Alphaproteobacteria</taxon>
        <taxon>Rhodospirillales</taxon>
        <taxon>Dongiaceae</taxon>
        <taxon>Hypericibacter</taxon>
    </lineage>
</organism>
<dbReference type="Proteomes" id="UP000326202">
    <property type="component" value="Chromosome"/>
</dbReference>
<dbReference type="Pfam" id="PF13279">
    <property type="entry name" value="4HBT_2"/>
    <property type="match status" value="1"/>
</dbReference>
<evidence type="ECO:0000313" key="1">
    <source>
        <dbReference type="EMBL" id="QEX17458.1"/>
    </source>
</evidence>
<dbReference type="SUPFAM" id="SSF54637">
    <property type="entry name" value="Thioesterase/thiol ester dehydrase-isomerase"/>
    <property type="match status" value="1"/>
</dbReference>
<evidence type="ECO:0000313" key="2">
    <source>
        <dbReference type="Proteomes" id="UP000326202"/>
    </source>
</evidence>
<dbReference type="Gene3D" id="3.10.129.10">
    <property type="entry name" value="Hotdog Thioesterase"/>
    <property type="match status" value="1"/>
</dbReference>
<proteinExistence type="predicted"/>
<dbReference type="CDD" id="cd00586">
    <property type="entry name" value="4HBT"/>
    <property type="match status" value="1"/>
</dbReference>
<dbReference type="AlphaFoldDB" id="A0A5J6MJ13"/>
<name>A0A5J6MJ13_9PROT</name>
<reference evidence="1 2" key="1">
    <citation type="submission" date="2019-08" db="EMBL/GenBank/DDBJ databases">
        <title>Hyperibacter terrae gen. nov., sp. nov. and Hyperibacter viscosus sp. nov., two new members in the family Rhodospirillaceae isolated from the rhizosphere of Hypericum perforatum.</title>
        <authorList>
            <person name="Noviana Z."/>
        </authorList>
    </citation>
    <scope>NUCLEOTIDE SEQUENCE [LARGE SCALE GENOMIC DNA]</scope>
    <source>
        <strain evidence="1 2">R5913</strain>
    </source>
</reference>
<keyword evidence="2" id="KW-1185">Reference proteome</keyword>
<gene>
    <name evidence="1" type="primary">cdhB</name>
    <name evidence="1" type="ORF">FRZ44_27580</name>
</gene>
<dbReference type="OrthoDB" id="9803287at2"/>
<sequence>MTGLLRLHRERVQPDWIDYNGHLLDAYYLLIFSNNTTTFMDHIGLGEKERAEKGHSLFTLEVHLNYLREIKVGKETWTDTQVLGWDAKRLHVFYTLYAEDAPEPRATSEQMLMNIDMNQRRSAPFLPEVRARIEPIARAHAGLPRPENVGHVISLPPKK</sequence>
<accession>A0A5J6MJ13</accession>
<dbReference type="RefSeq" id="WP_151177718.1">
    <property type="nucleotide sequence ID" value="NZ_CP042906.1"/>
</dbReference>
<dbReference type="EMBL" id="CP042906">
    <property type="protein sequence ID" value="QEX17458.1"/>
    <property type="molecule type" value="Genomic_DNA"/>
</dbReference>
<protein>
    <submittedName>
        <fullName evidence="1">Carnitine dehydrogenase</fullName>
    </submittedName>
</protein>
<dbReference type="KEGG" id="htq:FRZ44_27580"/>